<dbReference type="Proteomes" id="UP001500840">
    <property type="component" value="Unassembled WGS sequence"/>
</dbReference>
<evidence type="ECO:0000313" key="2">
    <source>
        <dbReference type="EMBL" id="GAA4450277.1"/>
    </source>
</evidence>
<reference evidence="3" key="1">
    <citation type="journal article" date="2019" name="Int. J. Syst. Evol. Microbiol.">
        <title>The Global Catalogue of Microorganisms (GCM) 10K type strain sequencing project: providing services to taxonomists for standard genome sequencing and annotation.</title>
        <authorList>
            <consortium name="The Broad Institute Genomics Platform"/>
            <consortium name="The Broad Institute Genome Sequencing Center for Infectious Disease"/>
            <person name="Wu L."/>
            <person name="Ma J."/>
        </authorList>
    </citation>
    <scope>NUCLEOTIDE SEQUENCE [LARGE SCALE GENOMIC DNA]</scope>
    <source>
        <strain evidence="3">JCM 17759</strain>
    </source>
</reference>
<name>A0ABP8MJZ7_9BACT</name>
<evidence type="ECO:0000256" key="1">
    <source>
        <dbReference type="SAM" id="MobiDB-lite"/>
    </source>
</evidence>
<organism evidence="2 3">
    <name type="scientific">Novipirellula rosea</name>
    <dbReference type="NCBI Taxonomy" id="1031540"/>
    <lineage>
        <taxon>Bacteria</taxon>
        <taxon>Pseudomonadati</taxon>
        <taxon>Planctomycetota</taxon>
        <taxon>Planctomycetia</taxon>
        <taxon>Pirellulales</taxon>
        <taxon>Pirellulaceae</taxon>
        <taxon>Novipirellula</taxon>
    </lineage>
</organism>
<proteinExistence type="predicted"/>
<keyword evidence="3" id="KW-1185">Reference proteome</keyword>
<gene>
    <name evidence="2" type="ORF">GCM10023156_16340</name>
</gene>
<feature type="region of interest" description="Disordered" evidence="1">
    <location>
        <begin position="13"/>
        <end position="33"/>
    </location>
</feature>
<dbReference type="EMBL" id="BAABGA010000018">
    <property type="protein sequence ID" value="GAA4450277.1"/>
    <property type="molecule type" value="Genomic_DNA"/>
</dbReference>
<protein>
    <submittedName>
        <fullName evidence="2">Uncharacterized protein</fullName>
    </submittedName>
</protein>
<comment type="caution">
    <text evidence="2">The sequence shown here is derived from an EMBL/GenBank/DDBJ whole genome shotgun (WGS) entry which is preliminary data.</text>
</comment>
<sequence>MFSVSLHCVGGFPVGDTPDASGPRHCGQAGSRSLAELETPTKAVNAKVAEAIKWIDFTTTVPKIEKRSGKSASP</sequence>
<accession>A0ABP8MJZ7</accession>
<evidence type="ECO:0000313" key="3">
    <source>
        <dbReference type="Proteomes" id="UP001500840"/>
    </source>
</evidence>